<accession>A0ABD3XKZ4</accession>
<feature type="transmembrane region" description="Helical" evidence="8">
    <location>
        <begin position="623"/>
        <end position="645"/>
    </location>
</feature>
<dbReference type="AlphaFoldDB" id="A0ABD3XKZ4"/>
<feature type="transmembrane region" description="Helical" evidence="8">
    <location>
        <begin position="685"/>
        <end position="706"/>
    </location>
</feature>
<name>A0ABD3XKZ4_SINWO</name>
<dbReference type="Gene3D" id="3.90.550.10">
    <property type="entry name" value="Spore Coat Polysaccharide Biosynthesis Protein SpsA, Chain A"/>
    <property type="match status" value="1"/>
</dbReference>
<feature type="transmembrane region" description="Helical" evidence="8">
    <location>
        <begin position="718"/>
        <end position="736"/>
    </location>
</feature>
<evidence type="ECO:0000313" key="9">
    <source>
        <dbReference type="EMBL" id="KAL3886859.1"/>
    </source>
</evidence>
<keyword evidence="4 8" id="KW-0812">Transmembrane</keyword>
<feature type="transmembrane region" description="Helical" evidence="8">
    <location>
        <begin position="906"/>
        <end position="926"/>
    </location>
</feature>
<feature type="transmembrane region" description="Helical" evidence="8">
    <location>
        <begin position="565"/>
        <end position="582"/>
    </location>
</feature>
<dbReference type="SUPFAM" id="SSF53448">
    <property type="entry name" value="Nucleotide-diphospho-sugar transferases"/>
    <property type="match status" value="1"/>
</dbReference>
<organism evidence="9 10">
    <name type="scientific">Sinanodonta woodiana</name>
    <name type="common">Chinese pond mussel</name>
    <name type="synonym">Anodonta woodiana</name>
    <dbReference type="NCBI Taxonomy" id="1069815"/>
    <lineage>
        <taxon>Eukaryota</taxon>
        <taxon>Metazoa</taxon>
        <taxon>Spiralia</taxon>
        <taxon>Lophotrochozoa</taxon>
        <taxon>Mollusca</taxon>
        <taxon>Bivalvia</taxon>
        <taxon>Autobranchia</taxon>
        <taxon>Heteroconchia</taxon>
        <taxon>Palaeoheterodonta</taxon>
        <taxon>Unionida</taxon>
        <taxon>Unionoidea</taxon>
        <taxon>Unionidae</taxon>
        <taxon>Unioninae</taxon>
        <taxon>Sinanodonta</taxon>
    </lineage>
</organism>
<dbReference type="GO" id="GO:0004100">
    <property type="term" value="F:chitin synthase activity"/>
    <property type="evidence" value="ECO:0007669"/>
    <property type="project" value="UniProtKB-EC"/>
</dbReference>
<dbReference type="PANTHER" id="PTHR22914:SF42">
    <property type="entry name" value="CHITIN SYNTHASE"/>
    <property type="match status" value="1"/>
</dbReference>
<dbReference type="InterPro" id="IPR004835">
    <property type="entry name" value="Chitin_synth"/>
</dbReference>
<dbReference type="PANTHER" id="PTHR22914">
    <property type="entry name" value="CHITIN SYNTHASE"/>
    <property type="match status" value="1"/>
</dbReference>
<feature type="transmembrane region" description="Helical" evidence="8">
    <location>
        <begin position="657"/>
        <end position="678"/>
    </location>
</feature>
<dbReference type="InterPro" id="IPR029044">
    <property type="entry name" value="Nucleotide-diphossugar_trans"/>
</dbReference>
<keyword evidence="3" id="KW-0328">Glycosyltransferase</keyword>
<reference evidence="9 10" key="1">
    <citation type="submission" date="2024-11" db="EMBL/GenBank/DDBJ databases">
        <title>Chromosome-level genome assembly of the freshwater bivalve Anodonta woodiana.</title>
        <authorList>
            <person name="Chen X."/>
        </authorList>
    </citation>
    <scope>NUCLEOTIDE SEQUENCE [LARGE SCALE GENOMIC DNA]</scope>
    <source>
        <strain evidence="9">MN2024</strain>
        <tissue evidence="9">Gills</tissue>
    </source>
</reference>
<feature type="transmembrane region" description="Helical" evidence="8">
    <location>
        <begin position="145"/>
        <end position="167"/>
    </location>
</feature>
<evidence type="ECO:0000256" key="2">
    <source>
        <dbReference type="ARBA" id="ARBA00012543"/>
    </source>
</evidence>
<sequence>MSAKPVLHDSVEGSIKRNLENARKNITVESLNNGAIPNTVRFQLGTEQQQRDNRGHYEDSLLYNIQDFLSRNIFTVSHIASSILCAYFGGLACQLQMQIVSFCIPLLLVTPLTLFIVFQKCNAGLGALDLRILDFLCPAAEMDKLLLPVVCGSCLWMSLVFLTYHVWLPRCNRMAKMTSLFIEPFKSCISIDTSLLLSRRNDISERHYEWSGGDNYDGITPMVYVCATFWHETRREMLELLKSLFRLDAHRAASRQAERQLLTTDLDKFNVEFHLIFDDAFETNKGGKPVLNSYVKQLLDCIELAAMSVAKGDIDWNRCPTKTSTPHGGRMSWCMPGGSKLVVHLKDKHKVRGRKRWSQIMYLYYLLGLLMFQDKTAGEIFEQKEKQKRRVKRWPRSSFLNILPQDVIKQCSNTFILALDGDVEFYPDSLHLLLDRMKRDRNVGAVGGRIHPVGSGPVIWYQQYEYAICHWLQKTAEHVFGCVVYSPGCFSLYRASALIDDNVLSKYNTKPTEARHFLQYEQGEDRWLCTLLLQQGYKIDYCASAEAYTFAPETINEMLGQRRRWIISAMSNIVDLISSWRLTTKMNNNISILFVLYLFITLVARLLAPGTVILMIAGAFSNVFSIGLNLSFILSLAPAVLFMIICVKCNSSVQINAAIVLTAFFTVVMEIVTLGTIIDILKDNTFTMTSIFIGVGLILLVSALFHPSEFGNLIHGPLYFFTLPATFLLLNIYCLCNAHTISWGTREVVSQLESSNDEDDDVQDGGDDSIRQEDDGTRDVDTMIMAKEEQIQKSIRRRNSMSERSGVVRIRPFWMSQEPVAAGPVEDISQKEEIFWNFMLHEYLHPVARQTEQTIRIENELVILRNNIIFGCVLLNLMYAVGLLQLEVNRYQLESFYILGKYEPVSLIMLCSFGLILLIQFIAMLIHRTGTLLHLLSYVCILNIKFRGGKSLDFKQAVQMCKKLQSAEPSTETENSSFTTDDDSRIYEEIQHEFMFNDSTNTITRNSSNYIGNCVQRTSNIYEELSTATPYDRLFARNVKSGTLLLKSANRWTHRPFNSNTEFDNKGVEFRFLAEHNGNIL</sequence>
<comment type="subcellular location">
    <subcellularLocation>
        <location evidence="1">Membrane</location>
        <topology evidence="1">Multi-pass membrane protein</topology>
    </subcellularLocation>
</comment>
<evidence type="ECO:0000256" key="7">
    <source>
        <dbReference type="SAM" id="MobiDB-lite"/>
    </source>
</evidence>
<evidence type="ECO:0000313" key="10">
    <source>
        <dbReference type="Proteomes" id="UP001634394"/>
    </source>
</evidence>
<feature type="compositionally biased region" description="Acidic residues" evidence="7">
    <location>
        <begin position="755"/>
        <end position="767"/>
    </location>
</feature>
<protein>
    <recommendedName>
        <fullName evidence="2">chitin synthase</fullName>
        <ecNumber evidence="2">2.4.1.16</ecNumber>
    </recommendedName>
</protein>
<dbReference type="EC" id="2.4.1.16" evidence="2"/>
<keyword evidence="6 8" id="KW-0472">Membrane</keyword>
<feature type="region of interest" description="Disordered" evidence="7">
    <location>
        <begin position="754"/>
        <end position="776"/>
    </location>
</feature>
<evidence type="ECO:0000256" key="4">
    <source>
        <dbReference type="ARBA" id="ARBA00022692"/>
    </source>
</evidence>
<keyword evidence="3" id="KW-0808">Transferase</keyword>
<dbReference type="EMBL" id="JBJQND010000002">
    <property type="protein sequence ID" value="KAL3886859.1"/>
    <property type="molecule type" value="Genomic_DNA"/>
</dbReference>
<evidence type="ECO:0000256" key="5">
    <source>
        <dbReference type="ARBA" id="ARBA00022989"/>
    </source>
</evidence>
<dbReference type="InterPro" id="IPR036259">
    <property type="entry name" value="MFS_trans_sf"/>
</dbReference>
<comment type="caution">
    <text evidence="9">The sequence shown here is derived from an EMBL/GenBank/DDBJ whole genome shotgun (WGS) entry which is preliminary data.</text>
</comment>
<evidence type="ECO:0000256" key="3">
    <source>
        <dbReference type="ARBA" id="ARBA00022676"/>
    </source>
</evidence>
<feature type="transmembrane region" description="Helical" evidence="8">
    <location>
        <begin position="99"/>
        <end position="118"/>
    </location>
</feature>
<evidence type="ECO:0000256" key="6">
    <source>
        <dbReference type="ARBA" id="ARBA00023136"/>
    </source>
</evidence>
<evidence type="ECO:0000256" key="1">
    <source>
        <dbReference type="ARBA" id="ARBA00004141"/>
    </source>
</evidence>
<evidence type="ECO:0000256" key="8">
    <source>
        <dbReference type="SAM" id="Phobius"/>
    </source>
</evidence>
<keyword evidence="5 8" id="KW-1133">Transmembrane helix</keyword>
<feature type="transmembrane region" description="Helical" evidence="8">
    <location>
        <begin position="868"/>
        <end position="886"/>
    </location>
</feature>
<proteinExistence type="predicted"/>
<gene>
    <name evidence="9" type="ORF">ACJMK2_026821</name>
</gene>
<dbReference type="SUPFAM" id="SSF103473">
    <property type="entry name" value="MFS general substrate transporter"/>
    <property type="match status" value="1"/>
</dbReference>
<dbReference type="Pfam" id="PF03142">
    <property type="entry name" value="Chitin_synth_2"/>
    <property type="match status" value="1"/>
</dbReference>
<dbReference type="GO" id="GO:0016020">
    <property type="term" value="C:membrane"/>
    <property type="evidence" value="ECO:0007669"/>
    <property type="project" value="UniProtKB-SubCell"/>
</dbReference>
<dbReference type="Proteomes" id="UP001634394">
    <property type="component" value="Unassembled WGS sequence"/>
</dbReference>
<keyword evidence="10" id="KW-1185">Reference proteome</keyword>
<feature type="transmembrane region" description="Helical" evidence="8">
    <location>
        <begin position="594"/>
        <end position="616"/>
    </location>
</feature>
<feature type="transmembrane region" description="Helical" evidence="8">
    <location>
        <begin position="73"/>
        <end position="92"/>
    </location>
</feature>